<feature type="compositionally biased region" description="Polar residues" evidence="10">
    <location>
        <begin position="263"/>
        <end position="272"/>
    </location>
</feature>
<evidence type="ECO:0000256" key="8">
    <source>
        <dbReference type="ARBA" id="ARBA00023014"/>
    </source>
</evidence>
<keyword evidence="11" id="KW-1133">Transmembrane helix</keyword>
<evidence type="ECO:0000256" key="6">
    <source>
        <dbReference type="ARBA" id="ARBA00022723"/>
    </source>
</evidence>
<keyword evidence="4" id="KW-0949">S-adenosyl-L-methionine</keyword>
<evidence type="ECO:0000256" key="11">
    <source>
        <dbReference type="SAM" id="Phobius"/>
    </source>
</evidence>
<evidence type="ECO:0000256" key="10">
    <source>
        <dbReference type="SAM" id="MobiDB-lite"/>
    </source>
</evidence>
<keyword evidence="7" id="KW-0408">Iron</keyword>
<feature type="domain" description="Elp3/MiaA/NifB-like radical SAM core" evidence="12">
    <location>
        <begin position="401"/>
        <end position="661"/>
    </location>
</feature>
<accession>A0A1A8WZJ3</accession>
<dbReference type="GO" id="GO:0016746">
    <property type="term" value="F:acyltransferase activity"/>
    <property type="evidence" value="ECO:0007669"/>
    <property type="project" value="UniProtKB-KW"/>
</dbReference>
<evidence type="ECO:0000256" key="1">
    <source>
        <dbReference type="ARBA" id="ARBA00001966"/>
    </source>
</evidence>
<feature type="region of interest" description="Disordered" evidence="10">
    <location>
        <begin position="80"/>
        <end position="107"/>
    </location>
</feature>
<feature type="region of interest" description="Disordered" evidence="10">
    <location>
        <begin position="241"/>
        <end position="293"/>
    </location>
</feature>
<dbReference type="InterPro" id="IPR007197">
    <property type="entry name" value="rSAM"/>
</dbReference>
<dbReference type="InterPro" id="IPR032432">
    <property type="entry name" value="Radical_SAM_C"/>
</dbReference>
<dbReference type="InterPro" id="IPR039661">
    <property type="entry name" value="ELP3"/>
</dbReference>
<evidence type="ECO:0000313" key="16">
    <source>
        <dbReference type="Proteomes" id="UP000078560"/>
    </source>
</evidence>
<evidence type="ECO:0000256" key="2">
    <source>
        <dbReference type="ARBA" id="ARBA00022485"/>
    </source>
</evidence>
<dbReference type="PANTHER" id="PTHR11135:SF2">
    <property type="entry name" value="ELONGATOR COMPLEX PROTEIN 3"/>
    <property type="match status" value="1"/>
</dbReference>
<dbReference type="GO" id="GO:0002926">
    <property type="term" value="P:tRNA wobble base 5-methoxycarbonylmethyl-2-thiouridinylation"/>
    <property type="evidence" value="ECO:0007669"/>
    <property type="project" value="TreeGrafter"/>
</dbReference>
<name>A0A1A8WZJ3_PLAOA</name>
<evidence type="ECO:0000256" key="3">
    <source>
        <dbReference type="ARBA" id="ARBA00022679"/>
    </source>
</evidence>
<dbReference type="GO" id="GO:0005634">
    <property type="term" value="C:nucleus"/>
    <property type="evidence" value="ECO:0007669"/>
    <property type="project" value="TreeGrafter"/>
</dbReference>
<reference evidence="15 16" key="1">
    <citation type="submission" date="2016-05" db="EMBL/GenBank/DDBJ databases">
        <authorList>
            <person name="Naeem Raeece"/>
        </authorList>
    </citation>
    <scope>NUCLEOTIDE SEQUENCE [LARGE SCALE GENOMIC DNA]</scope>
</reference>
<dbReference type="GO" id="GO:0033588">
    <property type="term" value="C:elongator holoenzyme complex"/>
    <property type="evidence" value="ECO:0007669"/>
    <property type="project" value="TreeGrafter"/>
</dbReference>
<dbReference type="GO" id="GO:0046872">
    <property type="term" value="F:metal ion binding"/>
    <property type="evidence" value="ECO:0007669"/>
    <property type="project" value="UniProtKB-KW"/>
</dbReference>
<evidence type="ECO:0000256" key="4">
    <source>
        <dbReference type="ARBA" id="ARBA00022691"/>
    </source>
</evidence>
<proteinExistence type="predicted"/>
<keyword evidence="6" id="KW-0479">Metal-binding</keyword>
<feature type="transmembrane region" description="Helical" evidence="11">
    <location>
        <begin position="1099"/>
        <end position="1120"/>
    </location>
</feature>
<dbReference type="GO" id="GO:0005737">
    <property type="term" value="C:cytoplasm"/>
    <property type="evidence" value="ECO:0007669"/>
    <property type="project" value="TreeGrafter"/>
</dbReference>
<dbReference type="Pfam" id="PF16199">
    <property type="entry name" value="Radical_SAM_C"/>
    <property type="match status" value="1"/>
</dbReference>
<keyword evidence="11" id="KW-0812">Transmembrane</keyword>
<dbReference type="SFLD" id="SFLDS00029">
    <property type="entry name" value="Radical_SAM"/>
    <property type="match status" value="1"/>
</dbReference>
<dbReference type="SFLD" id="SFLDF00344">
    <property type="entry name" value="ELP3-like"/>
    <property type="match status" value="1"/>
</dbReference>
<dbReference type="InterPro" id="IPR034687">
    <property type="entry name" value="ELP3-like"/>
</dbReference>
<dbReference type="SUPFAM" id="SSF102114">
    <property type="entry name" value="Radical SAM enzymes"/>
    <property type="match status" value="1"/>
</dbReference>
<evidence type="ECO:0000313" key="15">
    <source>
        <dbReference type="Proteomes" id="UP000078546"/>
    </source>
</evidence>
<reference evidence="14" key="2">
    <citation type="submission" date="2016-05" db="EMBL/GenBank/DDBJ databases">
        <authorList>
            <person name="Lavstsen T."/>
            <person name="Jespersen J.S."/>
        </authorList>
    </citation>
    <scope>NUCLEOTIDE SEQUENCE [LARGE SCALE GENOMIC DNA]</scope>
</reference>
<keyword evidence="3 14" id="KW-0808">Transferase</keyword>
<evidence type="ECO:0000313" key="13">
    <source>
        <dbReference type="EMBL" id="SBS88625.1"/>
    </source>
</evidence>
<dbReference type="InterPro" id="IPR058240">
    <property type="entry name" value="rSAM_sf"/>
</dbReference>
<dbReference type="FunFam" id="3.80.30.20:FF:000011">
    <property type="entry name" value="Elongator complex"/>
    <property type="match status" value="1"/>
</dbReference>
<evidence type="ECO:0000256" key="7">
    <source>
        <dbReference type="ARBA" id="ARBA00023004"/>
    </source>
</evidence>
<dbReference type="Proteomes" id="UP000078560">
    <property type="component" value="Unassembled WGS sequence"/>
</dbReference>
<keyword evidence="11" id="KW-0472">Membrane</keyword>
<dbReference type="EMBL" id="FLQV01000837">
    <property type="protein sequence ID" value="SBS98409.1"/>
    <property type="molecule type" value="Genomic_DNA"/>
</dbReference>
<dbReference type="Proteomes" id="UP000078546">
    <property type="component" value="Unassembled WGS sequence"/>
</dbReference>
<dbReference type="GO" id="GO:0051539">
    <property type="term" value="F:4 iron, 4 sulfur cluster binding"/>
    <property type="evidence" value="ECO:0007669"/>
    <property type="project" value="UniProtKB-KW"/>
</dbReference>
<sequence>MKTNHDDNSSVINTLAEKVEKKINDEMEGVTAENVSIEEAARKGVESQSYGGFPGEESGTVDSHQGKISTKNYVEDILGEVSDDNRDVSSGNVGDDEGDDARTRAHAHARGRVGKDDYFYINDAIKRNYPLEYEDNQIYPKVYCYEPKNFEDFKKKIKNENELRHYECYSATMNEFFYKYNENYYDDILKNECFKKFAQELWENRSNIKNETEYHDFCIQLRKKYKVSPSKHQISVALQHHHLHSQSNGKGDDLPEVGHVGENNGSNTSDVSIPSHGLDDTTAEENPRHAAAPAAVASATVHCVDAVARVGSVGEGHECGLAQGKTEKLRTEEGGDIAGGEREDEIVVNPRGKDVKFVRENVNKMIITKEMKKYKDLDKESVNFLQINKRKGVRSNSGVLVVTLITHPHKFSCKYDCHYCPNEPNQPRSYLSTEPAILRANQNNFDVICQFFNRITTLVNNGHVADKIEVLVLGGTWSCYDVEYQNEFITDVYYAANIYPVLKNRRKKLSLQEEQEINEQCNCRIIGLTLETRPDQINKEELLRLRYYGCTRVQLGIQHTDDFILKKVNRQCTLNECIRAIFLLKENGFKVDIHLMPDLPYSTVQKDIDMFKYVLTSLDLQADQWKIYPCEITPFTKIEKWYNNNEFKPYFETDKNLLISLILLVKKSIHPWIRLNRVIRDIPNPSIIAGNNITNMRQLIANEMNIRNIFCQCIRCKEVKNQEIEKKKDSIFLKIYKYPTLGGEEFFITFQGKKVLKHHIVKGKKSKEKNRREKKTCYNANVEKNLDCLAKGGVDNHHSSCHKDGENGRIGISAFIRSDDAEKNRIYSFSNRVSGYSNDYTPGCNDMVPISREPSPNERWKKGKDLSQDNIFEDYDNAHSLLGFLRLRLRSKNNYCDDRPFKCLEDSALIRELHVYGSLLKHGDFKDELNFIQHKGLGKCLVIVAEIIAYFYNFRKIAIIAGVGTREYYSKLGYVKEESYMTKVLNRMDIYKQYLLNVNKIGKKILIHNYNLNHCLYLMHKEIPEPFKCKRSEIADLNAYINDNIMPLGTQNYLSYKCEYNTSTIDVKKVLQGKWANLFTAFHKHISKLTGFHTTRRSILLNASALLFIGTTMFVSFHFFTKRRNSLIHM</sequence>
<evidence type="ECO:0000256" key="9">
    <source>
        <dbReference type="ARBA" id="ARBA00023315"/>
    </source>
</evidence>
<evidence type="ECO:0000259" key="12">
    <source>
        <dbReference type="SMART" id="SM00729"/>
    </source>
</evidence>
<organism evidence="14 15">
    <name type="scientific">Plasmodium ovale curtisi</name>
    <dbReference type="NCBI Taxonomy" id="864141"/>
    <lineage>
        <taxon>Eukaryota</taxon>
        <taxon>Sar</taxon>
        <taxon>Alveolata</taxon>
        <taxon>Apicomplexa</taxon>
        <taxon>Aconoidasida</taxon>
        <taxon>Haemosporida</taxon>
        <taxon>Plasmodiidae</taxon>
        <taxon>Plasmodium</taxon>
        <taxon>Plasmodium (Plasmodium)</taxon>
    </lineage>
</organism>
<dbReference type="Pfam" id="PF04055">
    <property type="entry name" value="Radical_SAM"/>
    <property type="match status" value="1"/>
</dbReference>
<feature type="region of interest" description="Disordered" evidence="10">
    <location>
        <begin position="46"/>
        <end position="65"/>
    </location>
</feature>
<keyword evidence="8" id="KW-0411">Iron-sulfur</keyword>
<keyword evidence="2" id="KW-0004">4Fe-4S</keyword>
<dbReference type="SFLD" id="SFLDG01086">
    <property type="entry name" value="elongater_protein-like"/>
    <property type="match status" value="1"/>
</dbReference>
<dbReference type="PANTHER" id="PTHR11135">
    <property type="entry name" value="HISTONE ACETYLTRANSFERASE-RELATED"/>
    <property type="match status" value="1"/>
</dbReference>
<gene>
    <name evidence="14" type="ORF">POVCU1_045930</name>
    <name evidence="13" type="ORF">POVCU2_0049550</name>
</gene>
<dbReference type="InterPro" id="IPR013785">
    <property type="entry name" value="Aldolase_TIM"/>
</dbReference>
<comment type="cofactor">
    <cofactor evidence="1">
        <name>[4Fe-4S] cluster</name>
        <dbReference type="ChEBI" id="CHEBI:49883"/>
    </cofactor>
</comment>
<protein>
    <submittedName>
        <fullName evidence="14">Histone acetyltransferase, putative</fullName>
    </submittedName>
</protein>
<keyword evidence="5" id="KW-0819">tRNA processing</keyword>
<keyword evidence="9" id="KW-0012">Acyltransferase</keyword>
<dbReference type="Gene3D" id="3.20.20.70">
    <property type="entry name" value="Aldolase class I"/>
    <property type="match status" value="1"/>
</dbReference>
<dbReference type="InterPro" id="IPR006638">
    <property type="entry name" value="Elp3/MiaA/NifB-like_rSAM"/>
</dbReference>
<dbReference type="SMART" id="SM00729">
    <property type="entry name" value="Elp3"/>
    <property type="match status" value="1"/>
</dbReference>
<dbReference type="EMBL" id="FLQU01000643">
    <property type="protein sequence ID" value="SBS88625.1"/>
    <property type="molecule type" value="Genomic_DNA"/>
</dbReference>
<evidence type="ECO:0000256" key="5">
    <source>
        <dbReference type="ARBA" id="ARBA00022694"/>
    </source>
</evidence>
<dbReference type="AlphaFoldDB" id="A0A1A8WZJ3"/>
<evidence type="ECO:0000313" key="14">
    <source>
        <dbReference type="EMBL" id="SBS98409.1"/>
    </source>
</evidence>